<gene>
    <name evidence="2" type="ORF">Pyn_15629</name>
</gene>
<feature type="compositionally biased region" description="Basic and acidic residues" evidence="1">
    <location>
        <begin position="1"/>
        <end position="29"/>
    </location>
</feature>
<keyword evidence="3" id="KW-1185">Reference proteome</keyword>
<feature type="compositionally biased region" description="Polar residues" evidence="1">
    <location>
        <begin position="51"/>
        <end position="66"/>
    </location>
</feature>
<organism evidence="2 3">
    <name type="scientific">Prunus yedoensis var. nudiflora</name>
    <dbReference type="NCBI Taxonomy" id="2094558"/>
    <lineage>
        <taxon>Eukaryota</taxon>
        <taxon>Viridiplantae</taxon>
        <taxon>Streptophyta</taxon>
        <taxon>Embryophyta</taxon>
        <taxon>Tracheophyta</taxon>
        <taxon>Spermatophyta</taxon>
        <taxon>Magnoliopsida</taxon>
        <taxon>eudicotyledons</taxon>
        <taxon>Gunneridae</taxon>
        <taxon>Pentapetalae</taxon>
        <taxon>rosids</taxon>
        <taxon>fabids</taxon>
        <taxon>Rosales</taxon>
        <taxon>Rosaceae</taxon>
        <taxon>Amygdaloideae</taxon>
        <taxon>Amygdaleae</taxon>
        <taxon>Prunus</taxon>
    </lineage>
</organism>
<feature type="region of interest" description="Disordered" evidence="1">
    <location>
        <begin position="1"/>
        <end position="66"/>
    </location>
</feature>
<accession>A0A314ZIZ3</accession>
<evidence type="ECO:0000313" key="3">
    <source>
        <dbReference type="Proteomes" id="UP000250321"/>
    </source>
</evidence>
<evidence type="ECO:0000256" key="1">
    <source>
        <dbReference type="SAM" id="MobiDB-lite"/>
    </source>
</evidence>
<comment type="caution">
    <text evidence="2">The sequence shown here is derived from an EMBL/GenBank/DDBJ whole genome shotgun (WGS) entry which is preliminary data.</text>
</comment>
<dbReference type="Proteomes" id="UP000250321">
    <property type="component" value="Unassembled WGS sequence"/>
</dbReference>
<reference evidence="2 3" key="1">
    <citation type="submission" date="2018-02" db="EMBL/GenBank/DDBJ databases">
        <title>Draft genome of wild Prunus yedoensis var. nudiflora.</title>
        <authorList>
            <person name="Baek S."/>
            <person name="Kim J.-H."/>
            <person name="Choi K."/>
            <person name="Kim G.-B."/>
            <person name="Cho A."/>
            <person name="Jang H."/>
            <person name="Shin C.-H."/>
            <person name="Yu H.-J."/>
            <person name="Mun J.-H."/>
        </authorList>
    </citation>
    <scope>NUCLEOTIDE SEQUENCE [LARGE SCALE GENOMIC DNA]</scope>
    <source>
        <strain evidence="3">cv. Jeju island</strain>
        <tissue evidence="2">Leaf</tissue>
    </source>
</reference>
<sequence length="66" mass="7466">MVRKNQMREKAKQRAQVLKEKRDKKKTEAAESAAALSNPTGVRKRTKRSNTRCSNYASVQESQTGV</sequence>
<dbReference type="EMBL" id="PJQY01000124">
    <property type="protein sequence ID" value="PQQ18097.1"/>
    <property type="molecule type" value="Genomic_DNA"/>
</dbReference>
<dbReference type="AlphaFoldDB" id="A0A314ZIZ3"/>
<proteinExistence type="predicted"/>
<protein>
    <submittedName>
        <fullName evidence="2">Uncharacterized protein</fullName>
    </submittedName>
</protein>
<name>A0A314ZIZ3_PRUYE</name>
<evidence type="ECO:0000313" key="2">
    <source>
        <dbReference type="EMBL" id="PQQ18097.1"/>
    </source>
</evidence>